<feature type="transmembrane region" description="Helical" evidence="1">
    <location>
        <begin position="166"/>
        <end position="186"/>
    </location>
</feature>
<feature type="transmembrane region" description="Helical" evidence="1">
    <location>
        <begin position="7"/>
        <end position="26"/>
    </location>
</feature>
<evidence type="ECO:0000256" key="1">
    <source>
        <dbReference type="SAM" id="Phobius"/>
    </source>
</evidence>
<dbReference type="CDD" id="cd06530">
    <property type="entry name" value="S26_SPase_I"/>
    <property type="match status" value="1"/>
</dbReference>
<gene>
    <name evidence="2" type="ORF">BKD89_00590</name>
</gene>
<dbReference type="AlphaFoldDB" id="A0A3G3IF09"/>
<dbReference type="GO" id="GO:0006465">
    <property type="term" value="P:signal peptide processing"/>
    <property type="evidence" value="ECO:0007669"/>
    <property type="project" value="InterPro"/>
</dbReference>
<dbReference type="GO" id="GO:0004252">
    <property type="term" value="F:serine-type endopeptidase activity"/>
    <property type="evidence" value="ECO:0007669"/>
    <property type="project" value="InterPro"/>
</dbReference>
<keyword evidence="1" id="KW-0812">Transmembrane</keyword>
<name>A0A3G3IF09_9ARCH</name>
<evidence type="ECO:0000313" key="2">
    <source>
        <dbReference type="EMBL" id="AYQ54319.1"/>
    </source>
</evidence>
<sequence length="210" mass="22111">MEVSRRKAITLVAVLAIAVSAVWYVADKNGGSLDFSDTEVRVVVSASMDGEPRSGYDIESIPVGSMVFIRHGGSDSFYSSLEVGDVLTFHYKNPATREDMVVTHRIIAISSGPSGYTYTMAGDAIVDRSPSSPSTQTVTSASGDIIGKVTGVSPTLGSLVEVFSTFAGKVLLVVIPCSILAVSGIWDIVKTRRGKGSDGVRGSIEGDKEE</sequence>
<dbReference type="EMBL" id="CP017686">
    <property type="protein sequence ID" value="AYQ54319.1"/>
    <property type="molecule type" value="Genomic_DNA"/>
</dbReference>
<evidence type="ECO:0008006" key="4">
    <source>
        <dbReference type="Google" id="ProtNLM"/>
    </source>
</evidence>
<dbReference type="RefSeq" id="WP_015504029.1">
    <property type="nucleotide sequence ID" value="NZ_CAYATJ010000089.1"/>
</dbReference>
<evidence type="ECO:0000313" key="3">
    <source>
        <dbReference type="Proteomes" id="UP000273278"/>
    </source>
</evidence>
<proteinExistence type="predicted"/>
<reference evidence="2 3" key="1">
    <citation type="submission" date="2016-10" db="EMBL/GenBank/DDBJ databases">
        <title>Complete genome of the TMA-utilizing, human hosted archaeon Methanomethylophilus alvus Gen. nov, sp. nov., strain Mx-05, derived from a pure culture.</title>
        <authorList>
            <person name="Brugere J.-F."/>
            <person name="Ben Hania W."/>
            <person name="Chaudhary P.P."/>
            <person name="Gaci N."/>
            <person name="Borrel G."/>
            <person name="Cao Van Tuat L."/>
            <person name="Fardeau M.-L."/>
            <person name="Harris H.M.B."/>
            <person name="O'Toole P.W."/>
            <person name="Ollivier B."/>
        </authorList>
    </citation>
    <scope>NUCLEOTIDE SEQUENCE [LARGE SCALE GENOMIC DNA]</scope>
    <source>
        <strain evidence="2 3">Mx-05</strain>
    </source>
</reference>
<protein>
    <recommendedName>
        <fullName evidence="4">Signal peptidase I</fullName>
    </recommendedName>
</protein>
<keyword evidence="1" id="KW-1133">Transmembrane helix</keyword>
<accession>A0A3G3IF09</accession>
<dbReference type="Proteomes" id="UP000273278">
    <property type="component" value="Chromosome"/>
</dbReference>
<organism evidence="2 3">
    <name type="scientific">Methanomethylophilus alvi</name>
    <dbReference type="NCBI Taxonomy" id="1291540"/>
    <lineage>
        <taxon>Archaea</taxon>
        <taxon>Methanobacteriati</taxon>
        <taxon>Thermoplasmatota</taxon>
        <taxon>Thermoplasmata</taxon>
        <taxon>Methanomassiliicoccales</taxon>
        <taxon>Methanomethylophilaceae</taxon>
        <taxon>Methanomethylophilus</taxon>
    </lineage>
</organism>
<keyword evidence="1" id="KW-0472">Membrane</keyword>
<dbReference type="InterPro" id="IPR019533">
    <property type="entry name" value="Peptidase_S26"/>
</dbReference>